<keyword evidence="6 7" id="KW-0472">Membrane</keyword>
<accession>A0ABR6W307</accession>
<gene>
    <name evidence="7" type="primary">lgt</name>
    <name evidence="8" type="ORF">FH603_1486</name>
</gene>
<keyword evidence="2 7" id="KW-1003">Cell membrane</keyword>
<evidence type="ECO:0000256" key="1">
    <source>
        <dbReference type="ARBA" id="ARBA00007150"/>
    </source>
</evidence>
<feature type="transmembrane region" description="Helical" evidence="7">
    <location>
        <begin position="88"/>
        <end position="112"/>
    </location>
</feature>
<evidence type="ECO:0000256" key="3">
    <source>
        <dbReference type="ARBA" id="ARBA00022679"/>
    </source>
</evidence>
<feature type="binding site" evidence="7">
    <location>
        <position position="144"/>
    </location>
    <ligand>
        <name>a 1,2-diacyl-sn-glycero-3-phospho-(1'-sn-glycerol)</name>
        <dbReference type="ChEBI" id="CHEBI:64716"/>
    </ligand>
</feature>
<feature type="transmembrane region" description="Helical" evidence="7">
    <location>
        <begin position="180"/>
        <end position="199"/>
    </location>
</feature>
<comment type="subcellular location">
    <subcellularLocation>
        <location evidence="7">Cell membrane</location>
        <topology evidence="7">Multi-pass membrane protein</topology>
    </subcellularLocation>
</comment>
<evidence type="ECO:0000256" key="6">
    <source>
        <dbReference type="ARBA" id="ARBA00023136"/>
    </source>
</evidence>
<comment type="caution">
    <text evidence="8">The sequence shown here is derived from an EMBL/GenBank/DDBJ whole genome shotgun (WGS) entry which is preliminary data.</text>
</comment>
<proteinExistence type="inferred from homology"/>
<keyword evidence="4 7" id="KW-0812">Transmembrane</keyword>
<keyword evidence="5 7" id="KW-1133">Transmembrane helix</keyword>
<comment type="function">
    <text evidence="7">Catalyzes the transfer of the diacylglyceryl group from phosphatidylglycerol to the sulfhydryl group of the N-terminal cysteine of a prolipoprotein, the first step in the formation of mature lipoproteins.</text>
</comment>
<evidence type="ECO:0000313" key="8">
    <source>
        <dbReference type="EMBL" id="MBC3790988.1"/>
    </source>
</evidence>
<sequence>MLQYVIWDVNPEIFHIGAFSVRWYGLLFALGFLIGMQIMTHIFKVERKPIAETDSLLIYMVVSTIVGARLGHFLFYEPEVLLRNPLEVILPPFAGLASHGAFIGIMIGLWLYSRRQESRATGQSFLWVADRIVITVALAGASIRFGNLMNSEIVGRPTDVSWAFVFMNNNEYAKIPRHPAQLYESLSCLVLFFFLMWFWNRRKERTPQGSMMGIFLIWVFTLRFFYEYIKEDQVAKEASMYLNIGQQLSIPVVLVGLFFLIRSYRNPAPKLEDEPKTINS</sequence>
<dbReference type="RefSeq" id="WP_186736798.1">
    <property type="nucleotide sequence ID" value="NZ_VFIA01000007.1"/>
</dbReference>
<evidence type="ECO:0000256" key="5">
    <source>
        <dbReference type="ARBA" id="ARBA00022989"/>
    </source>
</evidence>
<feature type="transmembrane region" description="Helical" evidence="7">
    <location>
        <begin position="13"/>
        <end position="35"/>
    </location>
</feature>
<comment type="pathway">
    <text evidence="7">Protein modification; lipoprotein biosynthesis (diacylglyceryl transfer).</text>
</comment>
<dbReference type="Pfam" id="PF01790">
    <property type="entry name" value="LGT"/>
    <property type="match status" value="1"/>
</dbReference>
<keyword evidence="3 7" id="KW-0808">Transferase</keyword>
<feature type="transmembrane region" description="Helical" evidence="7">
    <location>
        <begin position="211"/>
        <end position="229"/>
    </location>
</feature>
<dbReference type="Proteomes" id="UP000700732">
    <property type="component" value="Unassembled WGS sequence"/>
</dbReference>
<dbReference type="HAMAP" id="MF_01147">
    <property type="entry name" value="Lgt"/>
    <property type="match status" value="1"/>
</dbReference>
<reference evidence="8 9" key="1">
    <citation type="submission" date="2019-06" db="EMBL/GenBank/DDBJ databases">
        <title>Spirosoma utsteinense sp. nov. isolated from Antarctic ice-free soils.</title>
        <authorList>
            <person name="Tahon G."/>
        </authorList>
    </citation>
    <scope>NUCLEOTIDE SEQUENCE [LARGE SCALE GENOMIC DNA]</scope>
    <source>
        <strain evidence="8 9">LMG 31447</strain>
    </source>
</reference>
<evidence type="ECO:0000256" key="2">
    <source>
        <dbReference type="ARBA" id="ARBA00022475"/>
    </source>
</evidence>
<evidence type="ECO:0000256" key="7">
    <source>
        <dbReference type="HAMAP-Rule" id="MF_01147"/>
    </source>
</evidence>
<feature type="transmembrane region" description="Helical" evidence="7">
    <location>
        <begin position="56"/>
        <end position="76"/>
    </location>
</feature>
<comment type="catalytic activity">
    <reaction evidence="7">
        <text>L-cysteinyl-[prolipoprotein] + a 1,2-diacyl-sn-glycero-3-phospho-(1'-sn-glycerol) = an S-1,2-diacyl-sn-glyceryl-L-cysteinyl-[prolipoprotein] + sn-glycerol 1-phosphate + H(+)</text>
        <dbReference type="Rhea" id="RHEA:56712"/>
        <dbReference type="Rhea" id="RHEA-COMP:14679"/>
        <dbReference type="Rhea" id="RHEA-COMP:14680"/>
        <dbReference type="ChEBI" id="CHEBI:15378"/>
        <dbReference type="ChEBI" id="CHEBI:29950"/>
        <dbReference type="ChEBI" id="CHEBI:57685"/>
        <dbReference type="ChEBI" id="CHEBI:64716"/>
        <dbReference type="ChEBI" id="CHEBI:140658"/>
        <dbReference type="EC" id="2.5.1.145"/>
    </reaction>
</comment>
<organism evidence="8 9">
    <name type="scientific">Spirosoma utsteinense</name>
    <dbReference type="NCBI Taxonomy" id="2585773"/>
    <lineage>
        <taxon>Bacteria</taxon>
        <taxon>Pseudomonadati</taxon>
        <taxon>Bacteroidota</taxon>
        <taxon>Cytophagia</taxon>
        <taxon>Cytophagales</taxon>
        <taxon>Cytophagaceae</taxon>
        <taxon>Spirosoma</taxon>
    </lineage>
</organism>
<dbReference type="PANTHER" id="PTHR30589">
    <property type="entry name" value="PROLIPOPROTEIN DIACYLGLYCERYL TRANSFERASE"/>
    <property type="match status" value="1"/>
</dbReference>
<dbReference type="GO" id="GO:0016740">
    <property type="term" value="F:transferase activity"/>
    <property type="evidence" value="ECO:0007669"/>
    <property type="project" value="UniProtKB-KW"/>
</dbReference>
<protein>
    <recommendedName>
        <fullName evidence="7">Phosphatidylglycerol--prolipoprotein diacylglyceryl transferase</fullName>
        <ecNumber evidence="7">2.5.1.145</ecNumber>
    </recommendedName>
</protein>
<feature type="transmembrane region" description="Helical" evidence="7">
    <location>
        <begin position="241"/>
        <end position="261"/>
    </location>
</feature>
<evidence type="ECO:0000313" key="9">
    <source>
        <dbReference type="Proteomes" id="UP000700732"/>
    </source>
</evidence>
<dbReference type="PANTHER" id="PTHR30589:SF0">
    <property type="entry name" value="PHOSPHATIDYLGLYCEROL--PROLIPOPROTEIN DIACYLGLYCERYL TRANSFERASE"/>
    <property type="match status" value="1"/>
</dbReference>
<dbReference type="EC" id="2.5.1.145" evidence="7"/>
<name>A0ABR6W307_9BACT</name>
<dbReference type="InterPro" id="IPR001640">
    <property type="entry name" value="Lgt"/>
</dbReference>
<dbReference type="EMBL" id="VFIA01000007">
    <property type="protein sequence ID" value="MBC3790988.1"/>
    <property type="molecule type" value="Genomic_DNA"/>
</dbReference>
<dbReference type="NCBIfam" id="TIGR00544">
    <property type="entry name" value="lgt"/>
    <property type="match status" value="1"/>
</dbReference>
<keyword evidence="9" id="KW-1185">Reference proteome</keyword>
<evidence type="ECO:0000256" key="4">
    <source>
        <dbReference type="ARBA" id="ARBA00022692"/>
    </source>
</evidence>
<comment type="similarity">
    <text evidence="1 7">Belongs to the Lgt family.</text>
</comment>